<evidence type="ECO:0000313" key="2">
    <source>
        <dbReference type="EMBL" id="SVA30758.1"/>
    </source>
</evidence>
<dbReference type="InterPro" id="IPR050249">
    <property type="entry name" value="Pseudomonas-type_ThrB"/>
</dbReference>
<dbReference type="InterPro" id="IPR002575">
    <property type="entry name" value="Aminoglycoside_PTrfase"/>
</dbReference>
<sequence>MDLSWLGKQLEIDGEFISAVAYGSGHINETFAATYEMRAVGKETKTRRSRFIHQRINTNIFKDPATLMCNLARVTRHIRGKLEAQGEEDLERRVLTLITTRDSGDWVIDERGSYWRTFQFIEGATTFDVVETVDQAREVGRAFGEFQRQLIDLGPPQLAFTIPNFHNTRERLGAFRQAVERDVCNRAASVRDEIGRVDHYVDLVDDLLKLQRVGEIPLRVVHNDTKINNVLIDDETGKSLCVIDLDTVMPGLVADDFGDLVRTSSSFAREDDRDLSKVMVELPIFEALAIGYLSASGSFLTNSEVDSLIVGSKLMTYEQALRFLADHLAGDTYFRIHREAHNLDRARVQIALLDSIVAHEDEMRSIIELAVKESQGNDATGAVTETYRG</sequence>
<organism evidence="2">
    <name type="scientific">marine metagenome</name>
    <dbReference type="NCBI Taxonomy" id="408172"/>
    <lineage>
        <taxon>unclassified sequences</taxon>
        <taxon>metagenomes</taxon>
        <taxon>ecological metagenomes</taxon>
    </lineage>
</organism>
<dbReference type="InterPro" id="IPR011009">
    <property type="entry name" value="Kinase-like_dom_sf"/>
</dbReference>
<dbReference type="PANTHER" id="PTHR21064">
    <property type="entry name" value="AMINOGLYCOSIDE PHOSPHOTRANSFERASE DOMAIN-CONTAINING PROTEIN-RELATED"/>
    <property type="match status" value="1"/>
</dbReference>
<feature type="domain" description="Aminoglycoside phosphotransferase" evidence="1">
    <location>
        <begin position="110"/>
        <end position="265"/>
    </location>
</feature>
<dbReference type="Gene3D" id="3.90.1200.10">
    <property type="match status" value="1"/>
</dbReference>
<accession>A0A381UT05</accession>
<dbReference type="AlphaFoldDB" id="A0A381UT05"/>
<proteinExistence type="predicted"/>
<protein>
    <recommendedName>
        <fullName evidence="1">Aminoglycoside phosphotransferase domain-containing protein</fullName>
    </recommendedName>
</protein>
<evidence type="ECO:0000259" key="1">
    <source>
        <dbReference type="Pfam" id="PF01636"/>
    </source>
</evidence>
<dbReference type="SUPFAM" id="SSF56112">
    <property type="entry name" value="Protein kinase-like (PK-like)"/>
    <property type="match status" value="1"/>
</dbReference>
<gene>
    <name evidence="2" type="ORF">METZ01_LOCUS83612</name>
</gene>
<dbReference type="EMBL" id="UINC01006980">
    <property type="protein sequence ID" value="SVA30758.1"/>
    <property type="molecule type" value="Genomic_DNA"/>
</dbReference>
<dbReference type="Pfam" id="PF01636">
    <property type="entry name" value="APH"/>
    <property type="match status" value="1"/>
</dbReference>
<reference evidence="2" key="1">
    <citation type="submission" date="2018-05" db="EMBL/GenBank/DDBJ databases">
        <authorList>
            <person name="Lanie J.A."/>
            <person name="Ng W.-L."/>
            <person name="Kazmierczak K.M."/>
            <person name="Andrzejewski T.M."/>
            <person name="Davidsen T.M."/>
            <person name="Wayne K.J."/>
            <person name="Tettelin H."/>
            <person name="Glass J.I."/>
            <person name="Rusch D."/>
            <person name="Podicherti R."/>
            <person name="Tsui H.-C.T."/>
            <person name="Winkler M.E."/>
        </authorList>
    </citation>
    <scope>NUCLEOTIDE SEQUENCE</scope>
</reference>
<dbReference type="PANTHER" id="PTHR21064:SF5">
    <property type="entry name" value="SLR1880 PROTEIN"/>
    <property type="match status" value="1"/>
</dbReference>
<name>A0A381UT05_9ZZZZ</name>